<dbReference type="EMBL" id="AHAM01000307">
    <property type="protein sequence ID" value="EHK52691.1"/>
    <property type="molecule type" value="Genomic_DNA"/>
</dbReference>
<evidence type="ECO:0000313" key="3">
    <source>
        <dbReference type="Proteomes" id="UP000003250"/>
    </source>
</evidence>
<gene>
    <name evidence="2" type="ORF">MAXJ12_34049</name>
</gene>
<dbReference type="AlphaFoldDB" id="H0I2V4"/>
<feature type="transmembrane region" description="Helical" evidence="1">
    <location>
        <begin position="14"/>
        <end position="36"/>
    </location>
</feature>
<keyword evidence="1" id="KW-0472">Membrane</keyword>
<organism evidence="2 3">
    <name type="scientific">Mesorhizobium alhagi CCNWXJ12-2</name>
    <dbReference type="NCBI Taxonomy" id="1107882"/>
    <lineage>
        <taxon>Bacteria</taxon>
        <taxon>Pseudomonadati</taxon>
        <taxon>Pseudomonadota</taxon>
        <taxon>Alphaproteobacteria</taxon>
        <taxon>Hyphomicrobiales</taxon>
        <taxon>Phyllobacteriaceae</taxon>
        <taxon>Allomesorhizobium</taxon>
    </lineage>
</organism>
<evidence type="ECO:0000313" key="2">
    <source>
        <dbReference type="EMBL" id="EHK52691.1"/>
    </source>
</evidence>
<dbReference type="Proteomes" id="UP000003250">
    <property type="component" value="Unassembled WGS sequence"/>
</dbReference>
<dbReference type="RefSeq" id="WP_008840361.1">
    <property type="nucleotide sequence ID" value="NZ_AHAM01000307.1"/>
</dbReference>
<protein>
    <recommendedName>
        <fullName evidence="4">Amino acid transporter</fullName>
    </recommendedName>
</protein>
<proteinExistence type="predicted"/>
<accession>H0I2V4</accession>
<keyword evidence="3" id="KW-1185">Reference proteome</keyword>
<keyword evidence="1" id="KW-0812">Transmembrane</keyword>
<dbReference type="OrthoDB" id="7997654at2"/>
<feature type="transmembrane region" description="Helical" evidence="1">
    <location>
        <begin position="42"/>
        <end position="62"/>
    </location>
</feature>
<name>H0I2V4_9HYPH</name>
<reference evidence="2 3" key="1">
    <citation type="journal article" date="2012" name="J. Bacteriol.">
        <title>Draft Genome Sequence of Mesorhizobium alhagi CCNWXJ12-2T, a Novel Salt-Resistant Species Isolated from the Desert of Northwestern China.</title>
        <authorList>
            <person name="Zhou M."/>
            <person name="Chen W."/>
            <person name="Chen H."/>
            <person name="Wei G."/>
        </authorList>
    </citation>
    <scope>NUCLEOTIDE SEQUENCE [LARGE SCALE GENOMIC DNA]</scope>
    <source>
        <strain evidence="2 3">CCNWXJ12-2</strain>
    </source>
</reference>
<sequence>MSDVRKEQIKLRAAYYNGVAIAIVAIGGLGVALATFRERSDLWTFGVAVFGLIGAAVLSIALREIAISSLAALDDE</sequence>
<keyword evidence="1" id="KW-1133">Transmembrane helix</keyword>
<evidence type="ECO:0008006" key="4">
    <source>
        <dbReference type="Google" id="ProtNLM"/>
    </source>
</evidence>
<evidence type="ECO:0000256" key="1">
    <source>
        <dbReference type="SAM" id="Phobius"/>
    </source>
</evidence>